<dbReference type="InterPro" id="IPR027417">
    <property type="entry name" value="P-loop_NTPase"/>
</dbReference>
<dbReference type="AlphaFoldDB" id="A0AAD9PHZ3"/>
<evidence type="ECO:0000259" key="7">
    <source>
        <dbReference type="PROSITE" id="PS51194"/>
    </source>
</evidence>
<dbReference type="InterPro" id="IPR011545">
    <property type="entry name" value="DEAD/DEAH_box_helicase_dom"/>
</dbReference>
<dbReference type="EMBL" id="JALLKP010000005">
    <property type="protein sequence ID" value="KAK2195108.1"/>
    <property type="molecule type" value="Genomic_DNA"/>
</dbReference>
<comment type="domain">
    <text evidence="5">The Q motif is unique to and characteristic of the DEAD box family of RNA helicases and controls ATP binding and hydrolysis.</text>
</comment>
<dbReference type="GO" id="GO:0005524">
    <property type="term" value="F:ATP binding"/>
    <property type="evidence" value="ECO:0007669"/>
    <property type="project" value="UniProtKB-UniRule"/>
</dbReference>
<dbReference type="RefSeq" id="XP_067801951.1">
    <property type="nucleotide sequence ID" value="XM_067948420.1"/>
</dbReference>
<sequence length="615" mass="69781">MQHNAITRLLKKTLSSNEIAEYTLSRCLKSFITKVKVWGSSVIELRPNLNPYIVLRNRIAFQKRFKKCRIVFRGNSIVPNGLQLAVLRPQFTKCDLFIAAPHCSGKTLAYLLPYVVRNHLDINGSITKHKTLVLVPTLDLVLLSARQAVGALRGIACVYTLFYKDVLDGVNLKALSEANILYCTPSTALKTLIKFPNAFDNLQTLILDEAQVLLKGESAGLVVRLKNLLKFGYQTIVLAPRCDAKLRQFVSRLLRVDFRIISFLPEYANVPITKQIWGPQRSSVVLDQPLKVKEYTIPNDALEARVMSEKKKILEHCKIREVYVHKNYKNYYMIYKPIELALKLYNILTLEAGKTIVFFPTVRMTQFCYIYFKHFIGIKTRFFSLHGNLSPDKRRFVIDVYNNSANGILFATDLCSHGLNLKADLIVHVGASESIDSFADRIGHTISKEKGSSLLLLHDLDCHILYEAAQMNCDVKPTELKLTRDFTPTKKWLDIPHYMASCELMYRSLLGYYCNHAMRLKYERWQVPSLVKELVSSFGCTDSMAVSKQFAARMQIVGAPGLVVEYNATKKTTLEARAALGTAITRRLIIPLDDAEWPMNINSNTQPIQDNVGSV</sequence>
<evidence type="ECO:0000313" key="8">
    <source>
        <dbReference type="EMBL" id="KAK2195108.1"/>
    </source>
</evidence>
<keyword evidence="9" id="KW-1185">Reference proteome</keyword>
<keyword evidence="4 5" id="KW-0694">RNA-binding</keyword>
<keyword evidence="1 5" id="KW-0547">Nucleotide-binding</keyword>
<dbReference type="GO" id="GO:0003724">
    <property type="term" value="F:RNA helicase activity"/>
    <property type="evidence" value="ECO:0007669"/>
    <property type="project" value="UniProtKB-EC"/>
</dbReference>
<keyword evidence="3 5" id="KW-0067">ATP-binding</keyword>
<feature type="domain" description="Helicase ATP-binding" evidence="6">
    <location>
        <begin position="87"/>
        <end position="238"/>
    </location>
</feature>
<comment type="function">
    <text evidence="5">RNA helicase.</text>
</comment>
<evidence type="ECO:0000259" key="6">
    <source>
        <dbReference type="PROSITE" id="PS51192"/>
    </source>
</evidence>
<dbReference type="EC" id="3.6.4.13" evidence="5"/>
<name>A0AAD9PHZ3_9APIC</name>
<proteinExistence type="inferred from homology"/>
<accession>A0AAD9PHZ3</accession>
<dbReference type="GO" id="GO:0003723">
    <property type="term" value="F:RNA binding"/>
    <property type="evidence" value="ECO:0007669"/>
    <property type="project" value="UniProtKB-UniRule"/>
</dbReference>
<protein>
    <recommendedName>
        <fullName evidence="5">ATP-dependent RNA helicase</fullName>
        <ecNumber evidence="5">3.6.4.13</ecNumber>
    </recommendedName>
</protein>
<evidence type="ECO:0000313" key="9">
    <source>
        <dbReference type="Proteomes" id="UP001214638"/>
    </source>
</evidence>
<keyword evidence="2 5" id="KW-0378">Hydrolase</keyword>
<dbReference type="PROSITE" id="PS51192">
    <property type="entry name" value="HELICASE_ATP_BIND_1"/>
    <property type="match status" value="1"/>
</dbReference>
<gene>
    <name evidence="8" type="ORF">BdWA1_003410</name>
</gene>
<evidence type="ECO:0000256" key="2">
    <source>
        <dbReference type="ARBA" id="ARBA00022801"/>
    </source>
</evidence>
<dbReference type="GO" id="GO:0016787">
    <property type="term" value="F:hydrolase activity"/>
    <property type="evidence" value="ECO:0007669"/>
    <property type="project" value="UniProtKB-KW"/>
</dbReference>
<dbReference type="InterPro" id="IPR001650">
    <property type="entry name" value="Helicase_C-like"/>
</dbReference>
<dbReference type="PROSITE" id="PS51194">
    <property type="entry name" value="HELICASE_CTER"/>
    <property type="match status" value="1"/>
</dbReference>
<comment type="catalytic activity">
    <reaction evidence="5">
        <text>ATP + H2O = ADP + phosphate + H(+)</text>
        <dbReference type="Rhea" id="RHEA:13065"/>
        <dbReference type="ChEBI" id="CHEBI:15377"/>
        <dbReference type="ChEBI" id="CHEBI:15378"/>
        <dbReference type="ChEBI" id="CHEBI:30616"/>
        <dbReference type="ChEBI" id="CHEBI:43474"/>
        <dbReference type="ChEBI" id="CHEBI:456216"/>
        <dbReference type="EC" id="3.6.4.13"/>
    </reaction>
</comment>
<reference evidence="8" key="1">
    <citation type="journal article" date="2023" name="Nat. Microbiol.">
        <title>Babesia duncani multi-omics identifies virulence factors and drug targets.</title>
        <authorList>
            <person name="Singh P."/>
            <person name="Lonardi S."/>
            <person name="Liang Q."/>
            <person name="Vydyam P."/>
            <person name="Khabirova E."/>
            <person name="Fang T."/>
            <person name="Gihaz S."/>
            <person name="Thekkiniath J."/>
            <person name="Munshi M."/>
            <person name="Abel S."/>
            <person name="Ciampossin L."/>
            <person name="Batugedara G."/>
            <person name="Gupta M."/>
            <person name="Lu X.M."/>
            <person name="Lenz T."/>
            <person name="Chakravarty S."/>
            <person name="Cornillot E."/>
            <person name="Hu Y."/>
            <person name="Ma W."/>
            <person name="Gonzalez L.M."/>
            <person name="Sanchez S."/>
            <person name="Estrada K."/>
            <person name="Sanchez-Flores A."/>
            <person name="Montero E."/>
            <person name="Harb O.S."/>
            <person name="Le Roch K.G."/>
            <person name="Mamoun C.B."/>
        </authorList>
    </citation>
    <scope>NUCLEOTIDE SEQUENCE</scope>
    <source>
        <strain evidence="8">WA1</strain>
    </source>
</reference>
<dbReference type="Proteomes" id="UP001214638">
    <property type="component" value="Unassembled WGS sequence"/>
</dbReference>
<dbReference type="GeneID" id="94337707"/>
<evidence type="ECO:0000256" key="3">
    <source>
        <dbReference type="ARBA" id="ARBA00022840"/>
    </source>
</evidence>
<dbReference type="SUPFAM" id="SSF52540">
    <property type="entry name" value="P-loop containing nucleoside triphosphate hydrolases"/>
    <property type="match status" value="1"/>
</dbReference>
<dbReference type="SMART" id="SM00487">
    <property type="entry name" value="DEXDc"/>
    <property type="match status" value="1"/>
</dbReference>
<comment type="similarity">
    <text evidence="5">Belongs to the DEAD box helicase family.</text>
</comment>
<dbReference type="Gene3D" id="3.40.50.300">
    <property type="entry name" value="P-loop containing nucleotide triphosphate hydrolases"/>
    <property type="match status" value="2"/>
</dbReference>
<dbReference type="PANTHER" id="PTHR24031">
    <property type="entry name" value="RNA HELICASE"/>
    <property type="match status" value="1"/>
</dbReference>
<dbReference type="KEGG" id="bdw:94337707"/>
<dbReference type="InterPro" id="IPR014001">
    <property type="entry name" value="Helicase_ATP-bd"/>
</dbReference>
<comment type="caution">
    <text evidence="8">The sequence shown here is derived from an EMBL/GenBank/DDBJ whole genome shotgun (WGS) entry which is preliminary data.</text>
</comment>
<evidence type="ECO:0000256" key="5">
    <source>
        <dbReference type="RuleBase" id="RU365068"/>
    </source>
</evidence>
<dbReference type="Pfam" id="PF00271">
    <property type="entry name" value="Helicase_C"/>
    <property type="match status" value="1"/>
</dbReference>
<feature type="domain" description="Helicase C-terminal" evidence="7">
    <location>
        <begin position="343"/>
        <end position="510"/>
    </location>
</feature>
<dbReference type="SMART" id="SM00490">
    <property type="entry name" value="HELICc"/>
    <property type="match status" value="1"/>
</dbReference>
<keyword evidence="5 8" id="KW-0347">Helicase</keyword>
<evidence type="ECO:0000256" key="1">
    <source>
        <dbReference type="ARBA" id="ARBA00022741"/>
    </source>
</evidence>
<evidence type="ECO:0000256" key="4">
    <source>
        <dbReference type="ARBA" id="ARBA00022884"/>
    </source>
</evidence>
<organism evidence="8 9">
    <name type="scientific">Babesia duncani</name>
    <dbReference type="NCBI Taxonomy" id="323732"/>
    <lineage>
        <taxon>Eukaryota</taxon>
        <taxon>Sar</taxon>
        <taxon>Alveolata</taxon>
        <taxon>Apicomplexa</taxon>
        <taxon>Aconoidasida</taxon>
        <taxon>Piroplasmida</taxon>
        <taxon>Babesiidae</taxon>
        <taxon>Babesia</taxon>
    </lineage>
</organism>
<dbReference type="Pfam" id="PF00270">
    <property type="entry name" value="DEAD"/>
    <property type="match status" value="1"/>
</dbReference>